<feature type="repeat" description="ANK" evidence="2">
    <location>
        <begin position="522"/>
        <end position="554"/>
    </location>
</feature>
<dbReference type="InterPro" id="IPR027417">
    <property type="entry name" value="P-loop_NTPase"/>
</dbReference>
<feature type="non-terminal residue" evidence="5">
    <location>
        <position position="621"/>
    </location>
</feature>
<dbReference type="PANTHER" id="PTHR10039:SF16">
    <property type="entry name" value="GPI INOSITOL-DEACYLASE"/>
    <property type="match status" value="1"/>
</dbReference>
<dbReference type="InterPro" id="IPR056884">
    <property type="entry name" value="NPHP3-like_N"/>
</dbReference>
<reference evidence="5" key="1">
    <citation type="submission" date="2022-08" db="EMBL/GenBank/DDBJ databases">
        <authorList>
            <consortium name="DOE Joint Genome Institute"/>
            <person name="Min B."/>
            <person name="Riley R."/>
            <person name="Sierra-Patev S."/>
            <person name="Naranjo-Ortiz M."/>
            <person name="Looney B."/>
            <person name="Konkel Z."/>
            <person name="Slot J.C."/>
            <person name="Sakamoto Y."/>
            <person name="Steenwyk J.L."/>
            <person name="Rokas A."/>
            <person name="Carro J."/>
            <person name="Camarero S."/>
            <person name="Ferreira P."/>
            <person name="Molpeceres G."/>
            <person name="Ruiz-Duenas F.J."/>
            <person name="Serrano A."/>
            <person name="Henrissat B."/>
            <person name="Drula E."/>
            <person name="Hughes K.W."/>
            <person name="Mata J.L."/>
            <person name="Ishikawa N.K."/>
            <person name="Vargas-Isla R."/>
            <person name="Ushijima S."/>
            <person name="Smith C.A."/>
            <person name="Ahrendt S."/>
            <person name="Andreopoulos W."/>
            <person name="He G."/>
            <person name="Labutti K."/>
            <person name="Lipzen A."/>
            <person name="Ng V."/>
            <person name="Sandor L."/>
            <person name="Barry K."/>
            <person name="Martinez A.T."/>
            <person name="Xiao Y."/>
            <person name="Gibbons J.G."/>
            <person name="Terashima K."/>
            <person name="Hibbett D.S."/>
            <person name="Grigoriev I.V."/>
        </authorList>
    </citation>
    <scope>NUCLEOTIDE SEQUENCE</scope>
    <source>
        <strain evidence="5">TFB9207</strain>
    </source>
</reference>
<dbReference type="Pfam" id="PF12796">
    <property type="entry name" value="Ank_2"/>
    <property type="match status" value="1"/>
</dbReference>
<dbReference type="AlphaFoldDB" id="A0AA38NY14"/>
<proteinExistence type="predicted"/>
<dbReference type="SUPFAM" id="SSF48403">
    <property type="entry name" value="Ankyrin repeat"/>
    <property type="match status" value="1"/>
</dbReference>
<dbReference type="SUPFAM" id="SSF52540">
    <property type="entry name" value="P-loop containing nucleoside triphosphate hydrolases"/>
    <property type="match status" value="1"/>
</dbReference>
<dbReference type="PANTHER" id="PTHR10039">
    <property type="entry name" value="AMELOGENIN"/>
    <property type="match status" value="1"/>
</dbReference>
<dbReference type="Pfam" id="PF24883">
    <property type="entry name" value="NPHP3_N"/>
    <property type="match status" value="1"/>
</dbReference>
<sequence>ELQEWLNAPNCSINYATALNKRAHGTGQWIFQDSTYLKWREEGSILWIQGQAGSGKTFLITSIIKDLKKITCSTIVAYHYFDTRDNSGAKTSFQGLLLSLLLQLGAQNQKIHSALKKLHELSKNGLSHSMPPNEDLIITLQKIIEDLVQKEWHIHLIIDALDECKEMNEVWKFCVHIMELHPIGIIISSRNYQVKSSKYATISLWKNNRVDEDIATFLDEQVSFRSAFLNTEVISILMGNAGGGFRYIDCQLQLLKRSANAKRVHKVLADLPSSLKELYLQAIEKCANSSYSEEAHHLLLWLLYSFEPLYMNQVAIILSIDLDSREVESDAGMLIGLEEIIDTTLVTVDNKNIVQLSHASVKEFLLETNSSFQKGTLININAQLAHEIIAQMCLIYLLKQNKYGNIWIEPDFLHRYDIKTFEQYATQYWGEHSQYNDRNSVLSKNTLELIEIFLKQTSNAYINWRNNFVTSNEETNGIQYIFSEGTTLHVTAWFGLETSTQKVLANTNTVSLNFFFNMVLIHFGTALQAAAAGGHDDTVEFLVTQGADINAQGGDYGTALEVAVTEGHKETAEFLLQQGADLNAQIPTVISVLMRWFTNDPSSILKVEDRSYYLFISKIVH</sequence>
<dbReference type="Gene3D" id="1.25.40.20">
    <property type="entry name" value="Ankyrin repeat-containing domain"/>
    <property type="match status" value="1"/>
</dbReference>
<feature type="domain" description="Nephrocystin 3-like N-terminal" evidence="4">
    <location>
        <begin position="25"/>
        <end position="190"/>
    </location>
</feature>
<dbReference type="Pfam" id="PF22939">
    <property type="entry name" value="WHD_GPIID"/>
    <property type="match status" value="1"/>
</dbReference>
<evidence type="ECO:0000256" key="2">
    <source>
        <dbReference type="PROSITE-ProRule" id="PRU00023"/>
    </source>
</evidence>
<evidence type="ECO:0000259" key="3">
    <source>
        <dbReference type="Pfam" id="PF22939"/>
    </source>
</evidence>
<feature type="domain" description="GPI inositol-deacylase winged helix" evidence="3">
    <location>
        <begin position="290"/>
        <end position="368"/>
    </location>
</feature>
<protein>
    <recommendedName>
        <fullName evidence="7">NACHT domain-containing protein</fullName>
    </recommendedName>
</protein>
<keyword evidence="6" id="KW-1185">Reference proteome</keyword>
<accession>A0AA38NY14</accession>
<name>A0AA38NY14_9AGAR</name>
<dbReference type="SMART" id="SM00248">
    <property type="entry name" value="ANK"/>
    <property type="match status" value="2"/>
</dbReference>
<evidence type="ECO:0008006" key="7">
    <source>
        <dbReference type="Google" id="ProtNLM"/>
    </source>
</evidence>
<keyword evidence="2" id="KW-0040">ANK repeat</keyword>
<dbReference type="PROSITE" id="PS50297">
    <property type="entry name" value="ANK_REP_REGION"/>
    <property type="match status" value="2"/>
</dbReference>
<gene>
    <name evidence="5" type="ORF">F5878DRAFT_547720</name>
</gene>
<dbReference type="PROSITE" id="PS50088">
    <property type="entry name" value="ANK_REPEAT"/>
    <property type="match status" value="2"/>
</dbReference>
<dbReference type="InterPro" id="IPR036770">
    <property type="entry name" value="Ankyrin_rpt-contain_sf"/>
</dbReference>
<dbReference type="Gene3D" id="3.40.50.300">
    <property type="entry name" value="P-loop containing nucleotide triphosphate hydrolases"/>
    <property type="match status" value="1"/>
</dbReference>
<comment type="caution">
    <text evidence="5">The sequence shown here is derived from an EMBL/GenBank/DDBJ whole genome shotgun (WGS) entry which is preliminary data.</text>
</comment>
<evidence type="ECO:0000313" key="5">
    <source>
        <dbReference type="EMBL" id="KAJ3832734.1"/>
    </source>
</evidence>
<dbReference type="InterPro" id="IPR054471">
    <property type="entry name" value="GPIID_WHD"/>
</dbReference>
<dbReference type="InterPro" id="IPR002110">
    <property type="entry name" value="Ankyrin_rpt"/>
</dbReference>
<evidence type="ECO:0000259" key="4">
    <source>
        <dbReference type="Pfam" id="PF24883"/>
    </source>
</evidence>
<organism evidence="5 6">
    <name type="scientific">Lentinula raphanica</name>
    <dbReference type="NCBI Taxonomy" id="153919"/>
    <lineage>
        <taxon>Eukaryota</taxon>
        <taxon>Fungi</taxon>
        <taxon>Dikarya</taxon>
        <taxon>Basidiomycota</taxon>
        <taxon>Agaricomycotina</taxon>
        <taxon>Agaricomycetes</taxon>
        <taxon>Agaricomycetidae</taxon>
        <taxon>Agaricales</taxon>
        <taxon>Marasmiineae</taxon>
        <taxon>Omphalotaceae</taxon>
        <taxon>Lentinula</taxon>
    </lineage>
</organism>
<keyword evidence="1" id="KW-0677">Repeat</keyword>
<dbReference type="EMBL" id="MU806867">
    <property type="protein sequence ID" value="KAJ3832734.1"/>
    <property type="molecule type" value="Genomic_DNA"/>
</dbReference>
<feature type="repeat" description="ANK" evidence="2">
    <location>
        <begin position="555"/>
        <end position="587"/>
    </location>
</feature>
<dbReference type="Proteomes" id="UP001163846">
    <property type="component" value="Unassembled WGS sequence"/>
</dbReference>
<evidence type="ECO:0000256" key="1">
    <source>
        <dbReference type="ARBA" id="ARBA00022737"/>
    </source>
</evidence>
<evidence type="ECO:0000313" key="6">
    <source>
        <dbReference type="Proteomes" id="UP001163846"/>
    </source>
</evidence>